<keyword evidence="2" id="KW-0732">Signal</keyword>
<dbReference type="InterPro" id="IPR011042">
    <property type="entry name" value="6-blade_b-propeller_TolB-like"/>
</dbReference>
<dbReference type="AlphaFoldDB" id="A0A4U2YKY6"/>
<dbReference type="EMBL" id="SZPY01000003">
    <property type="protein sequence ID" value="TKI61866.1"/>
    <property type="molecule type" value="Genomic_DNA"/>
</dbReference>
<sequence length="396" mass="41668">MREVTVRRSPRRLSAVIAVGLVAPLLAACGDSGSSDPDASPTPSPSPSDSPTGSASGSPSESPTADGEPRVRGAVADDLRVPWGISFLSDGSALVTERDTWKVLHLTKQGEGRSWSTTDLGVVSTDPGQGPSVEGGLLGIATSTEAGVERVFVYVTTADDNRVLATTFDGERLGSWKPVLTGIPRADFHDGGRIAFGPDGFLYVSTGDAGTPDLAQDEKSLAGKILRITAEGRPAPGNPFGDSPVYSIGHRNVQGLAWDDEGQLYASEFGASSFDELNRIQAGANYGWPRVEGFADGGNTRGLTDPVAVWSTDEASPSGLAWADGSFWLGALRGERLWQVTIDGDEVDSTAHFVGTYGRMRTVVAADDDGLWVTTSNHDGRGDPAARDDRILRVRP</sequence>
<reference evidence="4 5" key="1">
    <citation type="submission" date="2019-04" db="EMBL/GenBank/DDBJ databases">
        <authorList>
            <person name="Dong K."/>
        </authorList>
    </citation>
    <scope>NUCLEOTIDE SEQUENCE [LARGE SCALE GENOMIC DNA]</scope>
    <source>
        <strain evidence="5">dk3543</strain>
    </source>
</reference>
<dbReference type="Gene3D" id="2.120.10.30">
    <property type="entry name" value="TolB, C-terminal domain"/>
    <property type="match status" value="1"/>
</dbReference>
<organism evidence="4 5">
    <name type="scientific">Nocardioides jishulii</name>
    <dbReference type="NCBI Taxonomy" id="2575440"/>
    <lineage>
        <taxon>Bacteria</taxon>
        <taxon>Bacillati</taxon>
        <taxon>Actinomycetota</taxon>
        <taxon>Actinomycetes</taxon>
        <taxon>Propionibacteriales</taxon>
        <taxon>Nocardioidaceae</taxon>
        <taxon>Nocardioides</taxon>
    </lineage>
</organism>
<protein>
    <submittedName>
        <fullName evidence="4">PQQ-dependent sugar dehydrogenase</fullName>
    </submittedName>
</protein>
<dbReference type="PROSITE" id="PS51257">
    <property type="entry name" value="PROKAR_LIPOPROTEIN"/>
    <property type="match status" value="1"/>
</dbReference>
<feature type="domain" description="Glucose/Sorbosone dehydrogenase" evidence="3">
    <location>
        <begin position="80"/>
        <end position="381"/>
    </location>
</feature>
<accession>A0A4U2YKY6</accession>
<keyword evidence="5" id="KW-1185">Reference proteome</keyword>
<evidence type="ECO:0000259" key="3">
    <source>
        <dbReference type="Pfam" id="PF07995"/>
    </source>
</evidence>
<dbReference type="Pfam" id="PF07995">
    <property type="entry name" value="GSDH"/>
    <property type="match status" value="1"/>
</dbReference>
<name>A0A4U2YKY6_9ACTN</name>
<dbReference type="PANTHER" id="PTHR19328">
    <property type="entry name" value="HEDGEHOG-INTERACTING PROTEIN"/>
    <property type="match status" value="1"/>
</dbReference>
<feature type="compositionally biased region" description="Low complexity" evidence="1">
    <location>
        <begin position="49"/>
        <end position="65"/>
    </location>
</feature>
<evidence type="ECO:0000256" key="1">
    <source>
        <dbReference type="SAM" id="MobiDB-lite"/>
    </source>
</evidence>
<dbReference type="InterPro" id="IPR012938">
    <property type="entry name" value="Glc/Sorbosone_DH"/>
</dbReference>
<dbReference type="Proteomes" id="UP000307808">
    <property type="component" value="Unassembled WGS sequence"/>
</dbReference>
<dbReference type="InterPro" id="IPR011041">
    <property type="entry name" value="Quinoprot_gluc/sorb_DH_b-prop"/>
</dbReference>
<dbReference type="PANTHER" id="PTHR19328:SF13">
    <property type="entry name" value="HIPL1 PROTEIN"/>
    <property type="match status" value="1"/>
</dbReference>
<dbReference type="OrthoDB" id="9770043at2"/>
<dbReference type="SUPFAM" id="SSF50952">
    <property type="entry name" value="Soluble quinoprotein glucose dehydrogenase"/>
    <property type="match status" value="1"/>
</dbReference>
<proteinExistence type="predicted"/>
<evidence type="ECO:0000256" key="2">
    <source>
        <dbReference type="SAM" id="SignalP"/>
    </source>
</evidence>
<feature type="region of interest" description="Disordered" evidence="1">
    <location>
        <begin position="28"/>
        <end position="70"/>
    </location>
</feature>
<comment type="caution">
    <text evidence="4">The sequence shown here is derived from an EMBL/GenBank/DDBJ whole genome shotgun (WGS) entry which is preliminary data.</text>
</comment>
<evidence type="ECO:0000313" key="4">
    <source>
        <dbReference type="EMBL" id="TKI61866.1"/>
    </source>
</evidence>
<evidence type="ECO:0000313" key="5">
    <source>
        <dbReference type="Proteomes" id="UP000307808"/>
    </source>
</evidence>
<feature type="signal peptide" evidence="2">
    <location>
        <begin position="1"/>
        <end position="27"/>
    </location>
</feature>
<gene>
    <name evidence="4" type="ORF">FC770_11780</name>
</gene>
<feature type="chain" id="PRO_5038730545" evidence="2">
    <location>
        <begin position="28"/>
        <end position="396"/>
    </location>
</feature>